<keyword evidence="1" id="KW-1133">Transmembrane helix</keyword>
<keyword evidence="3" id="KW-1185">Reference proteome</keyword>
<accession>A0A386ZM30</accession>
<dbReference type="Proteomes" id="UP000267164">
    <property type="component" value="Chromosome"/>
</dbReference>
<name>A0A386ZM30_9NOCA</name>
<sequence length="110" mass="11931">MSRYWPAIDSSRKGAKVAATELEPAHPKDVVTKVDTAEVPSAAWGWSGESRRTARAAGWVVVVILLAMLFENQQGSSSGTGNVGYIFLILFAVGLAFVLIRDSILSRRPR</sequence>
<dbReference type="OrthoDB" id="3401220at2"/>
<dbReference type="Pfam" id="PF10939">
    <property type="entry name" value="DUF2631"/>
    <property type="match status" value="1"/>
</dbReference>
<keyword evidence="1" id="KW-0472">Membrane</keyword>
<feature type="transmembrane region" description="Helical" evidence="1">
    <location>
        <begin position="53"/>
        <end position="70"/>
    </location>
</feature>
<evidence type="ECO:0000256" key="1">
    <source>
        <dbReference type="SAM" id="Phobius"/>
    </source>
</evidence>
<gene>
    <name evidence="2" type="ORF">D7D52_31705</name>
</gene>
<reference evidence="2 3" key="1">
    <citation type="submission" date="2018-09" db="EMBL/GenBank/DDBJ databases">
        <title>Nocardia yunnanensis sp. nov., an actinomycete isolated from a soil sample.</title>
        <authorList>
            <person name="Zhang J."/>
        </authorList>
    </citation>
    <scope>NUCLEOTIDE SEQUENCE [LARGE SCALE GENOMIC DNA]</scope>
    <source>
        <strain evidence="2 3">CFHS0054</strain>
    </source>
</reference>
<keyword evidence="1" id="KW-0812">Transmembrane</keyword>
<evidence type="ECO:0000313" key="3">
    <source>
        <dbReference type="Proteomes" id="UP000267164"/>
    </source>
</evidence>
<dbReference type="EMBL" id="CP032568">
    <property type="protein sequence ID" value="AYF77625.1"/>
    <property type="molecule type" value="Genomic_DNA"/>
</dbReference>
<proteinExistence type="predicted"/>
<dbReference type="AlphaFoldDB" id="A0A386ZM30"/>
<dbReference type="InterPro" id="IPR024341">
    <property type="entry name" value="DUF2631"/>
</dbReference>
<organism evidence="2 3">
    <name type="scientific">Nocardia yunnanensis</name>
    <dbReference type="NCBI Taxonomy" id="2382165"/>
    <lineage>
        <taxon>Bacteria</taxon>
        <taxon>Bacillati</taxon>
        <taxon>Actinomycetota</taxon>
        <taxon>Actinomycetes</taxon>
        <taxon>Mycobacteriales</taxon>
        <taxon>Nocardiaceae</taxon>
        <taxon>Nocardia</taxon>
    </lineage>
</organism>
<protein>
    <submittedName>
        <fullName evidence="2">DUF2631 domain-containing protein</fullName>
    </submittedName>
</protein>
<dbReference type="KEGG" id="nyu:D7D52_31705"/>
<feature type="transmembrane region" description="Helical" evidence="1">
    <location>
        <begin position="82"/>
        <end position="100"/>
    </location>
</feature>
<evidence type="ECO:0000313" key="2">
    <source>
        <dbReference type="EMBL" id="AYF77625.1"/>
    </source>
</evidence>